<accession>X1JEC1</accession>
<name>X1JEC1_9ZZZZ</name>
<protein>
    <submittedName>
        <fullName evidence="1">Uncharacterized protein</fullName>
    </submittedName>
</protein>
<proteinExistence type="predicted"/>
<organism evidence="1">
    <name type="scientific">marine sediment metagenome</name>
    <dbReference type="NCBI Taxonomy" id="412755"/>
    <lineage>
        <taxon>unclassified sequences</taxon>
        <taxon>metagenomes</taxon>
        <taxon>ecological metagenomes</taxon>
    </lineage>
</organism>
<dbReference type="EMBL" id="BARU01029540">
    <property type="protein sequence ID" value="GAH68103.1"/>
    <property type="molecule type" value="Genomic_DNA"/>
</dbReference>
<dbReference type="AlphaFoldDB" id="X1JEC1"/>
<sequence>MRVYNLIPSHFGGYRNVPVVKIIEDPFSRHSQDSYFIQLADMSAYFARLRHDHTPSQAKAWLHKLYKGIKPRYMLEASRKDSHGFVIYP</sequence>
<reference evidence="1" key="1">
    <citation type="journal article" date="2014" name="Front. Microbiol.">
        <title>High frequency of phylogenetically diverse reductive dehalogenase-homologous genes in deep subseafloor sedimentary metagenomes.</title>
        <authorList>
            <person name="Kawai M."/>
            <person name="Futagami T."/>
            <person name="Toyoda A."/>
            <person name="Takaki Y."/>
            <person name="Nishi S."/>
            <person name="Hori S."/>
            <person name="Arai W."/>
            <person name="Tsubouchi T."/>
            <person name="Morono Y."/>
            <person name="Uchiyama I."/>
            <person name="Ito T."/>
            <person name="Fujiyama A."/>
            <person name="Inagaki F."/>
            <person name="Takami H."/>
        </authorList>
    </citation>
    <scope>NUCLEOTIDE SEQUENCE</scope>
    <source>
        <strain evidence="1">Expedition CK06-06</strain>
    </source>
</reference>
<gene>
    <name evidence="1" type="ORF">S03H2_46978</name>
</gene>
<comment type="caution">
    <text evidence="1">The sequence shown here is derived from an EMBL/GenBank/DDBJ whole genome shotgun (WGS) entry which is preliminary data.</text>
</comment>
<evidence type="ECO:0000313" key="1">
    <source>
        <dbReference type="EMBL" id="GAH68103.1"/>
    </source>
</evidence>